<dbReference type="GO" id="GO:0005524">
    <property type="term" value="F:ATP binding"/>
    <property type="evidence" value="ECO:0007669"/>
    <property type="project" value="InterPro"/>
</dbReference>
<evidence type="ECO:0000256" key="1">
    <source>
        <dbReference type="ARBA" id="ARBA00012513"/>
    </source>
</evidence>
<dbReference type="InterPro" id="IPR008271">
    <property type="entry name" value="Ser/Thr_kinase_AS"/>
</dbReference>
<evidence type="ECO:0000259" key="2">
    <source>
        <dbReference type="PROSITE" id="PS50011"/>
    </source>
</evidence>
<accession>A0A8H3AZV8</accession>
<dbReference type="InterPro" id="IPR050235">
    <property type="entry name" value="CK1_Ser-Thr_kinase"/>
</dbReference>
<dbReference type="InterPro" id="IPR011009">
    <property type="entry name" value="Kinase-like_dom_sf"/>
</dbReference>
<gene>
    <name evidence="3" type="ORF">RDB_LOCUS79209</name>
</gene>
<dbReference type="Gene3D" id="1.10.510.10">
    <property type="entry name" value="Transferase(Phosphotransferase) domain 1"/>
    <property type="match status" value="1"/>
</dbReference>
<dbReference type="Pfam" id="PF00069">
    <property type="entry name" value="Pkinase"/>
    <property type="match status" value="1"/>
</dbReference>
<feature type="domain" description="Protein kinase" evidence="2">
    <location>
        <begin position="5"/>
        <end position="284"/>
    </location>
</feature>
<sequence>MKVALKKGATLGFGSFVRYSTISHSSKTYVYWLQSTVYRATEQGTGRVVALKQSRVSLRVRRTLLQHEARVLRLLSGHPAIPQVFAYGRMKHFEIFSMELLGRTLRDIVDEQGPLSITTGLDLAGQLLSALEYIHGRGLVHRDIKPENIVIIPGSWNIRLIDFGFAYPAPTEIPAAQNKTNAAEFKTVFGTLPYASMNAHEGLRLTYRDDLESLAYTFLFLLRGNLPWSDYTVNGTVYAQIRQVREQKRRRTGSDLAVGLPIEFGELVEYARFLPAHEMPNYQE</sequence>
<proteinExistence type="predicted"/>
<dbReference type="PROSITE" id="PS00108">
    <property type="entry name" value="PROTEIN_KINASE_ST"/>
    <property type="match status" value="1"/>
</dbReference>
<evidence type="ECO:0000313" key="4">
    <source>
        <dbReference type="Proteomes" id="UP000663843"/>
    </source>
</evidence>
<dbReference type="EC" id="2.7.11.1" evidence="1"/>
<dbReference type="EMBL" id="CAJMWT010002485">
    <property type="protein sequence ID" value="CAE6444560.1"/>
    <property type="molecule type" value="Genomic_DNA"/>
</dbReference>
<evidence type="ECO:0000313" key="3">
    <source>
        <dbReference type="EMBL" id="CAE6444560.1"/>
    </source>
</evidence>
<dbReference type="PANTHER" id="PTHR11909">
    <property type="entry name" value="CASEIN KINASE-RELATED"/>
    <property type="match status" value="1"/>
</dbReference>
<dbReference type="AlphaFoldDB" id="A0A8H3AZV8"/>
<dbReference type="InterPro" id="IPR000719">
    <property type="entry name" value="Prot_kinase_dom"/>
</dbReference>
<dbReference type="GO" id="GO:0004674">
    <property type="term" value="F:protein serine/threonine kinase activity"/>
    <property type="evidence" value="ECO:0007669"/>
    <property type="project" value="UniProtKB-EC"/>
</dbReference>
<dbReference type="PROSITE" id="PS50011">
    <property type="entry name" value="PROTEIN_KINASE_DOM"/>
    <property type="match status" value="1"/>
</dbReference>
<dbReference type="SUPFAM" id="SSF56112">
    <property type="entry name" value="Protein kinase-like (PK-like)"/>
    <property type="match status" value="1"/>
</dbReference>
<reference evidence="3" key="1">
    <citation type="submission" date="2021-01" db="EMBL/GenBank/DDBJ databases">
        <authorList>
            <person name="Kaushik A."/>
        </authorList>
    </citation>
    <scope>NUCLEOTIDE SEQUENCE</scope>
    <source>
        <strain evidence="3">AG2-2IIIB</strain>
    </source>
</reference>
<dbReference type="Proteomes" id="UP000663843">
    <property type="component" value="Unassembled WGS sequence"/>
</dbReference>
<organism evidence="3 4">
    <name type="scientific">Rhizoctonia solani</name>
    <dbReference type="NCBI Taxonomy" id="456999"/>
    <lineage>
        <taxon>Eukaryota</taxon>
        <taxon>Fungi</taxon>
        <taxon>Dikarya</taxon>
        <taxon>Basidiomycota</taxon>
        <taxon>Agaricomycotina</taxon>
        <taxon>Agaricomycetes</taxon>
        <taxon>Cantharellales</taxon>
        <taxon>Ceratobasidiaceae</taxon>
        <taxon>Rhizoctonia</taxon>
    </lineage>
</organism>
<comment type="caution">
    <text evidence="3">The sequence shown here is derived from an EMBL/GenBank/DDBJ whole genome shotgun (WGS) entry which is preliminary data.</text>
</comment>
<dbReference type="SMART" id="SM00220">
    <property type="entry name" value="S_TKc"/>
    <property type="match status" value="1"/>
</dbReference>
<protein>
    <recommendedName>
        <fullName evidence="1">non-specific serine/threonine protein kinase</fullName>
        <ecNumber evidence="1">2.7.11.1</ecNumber>
    </recommendedName>
</protein>
<name>A0A8H3AZV8_9AGAM</name>